<dbReference type="SUPFAM" id="SSF46785">
    <property type="entry name" value="Winged helix' DNA-binding domain"/>
    <property type="match status" value="1"/>
</dbReference>
<organism evidence="9 10">
    <name type="scientific">Clostridium weizhouense</name>
    <dbReference type="NCBI Taxonomy" id="2859781"/>
    <lineage>
        <taxon>Bacteria</taxon>
        <taxon>Bacillati</taxon>
        <taxon>Bacillota</taxon>
        <taxon>Clostridia</taxon>
        <taxon>Eubacteriales</taxon>
        <taxon>Clostridiaceae</taxon>
        <taxon>Clostridium</taxon>
    </lineage>
</organism>
<dbReference type="PROSITE" id="PS51094">
    <property type="entry name" value="PTS_EIIA_TYPE_2"/>
    <property type="match status" value="1"/>
</dbReference>
<dbReference type="InterPro" id="IPR002178">
    <property type="entry name" value="PTS_EIIA_type-2_dom"/>
</dbReference>
<dbReference type="InterPro" id="IPR007737">
    <property type="entry name" value="Mga_HTH"/>
</dbReference>
<sequence>MVGISKRQKDLMNKILDSCGYITAKKLSNMLGVSTRTIRNDISQINNLNKIQVICMLKSKGYYIKEHDIVKKMLGEYREDIPSTVEERTSYIINKLLYRMDSIDIFDLADELMVSEYTIEKDLNRIKVLLKDENSNIEMRRISNNVFLDGTEKEKRSLLCRLILKEQKDNIFDISRYEENFKNIDIVRINSILREYFFENNIKISDLAVINLVVHILIVLEKVIDNCDIKDDYNYLEILNEDDMKISNDICEKIENFIKISIPKREKEYIALLISGKRIFIHNRSKINKLQKNNDKVNYFIDLIINKLYNEYLLDLKQDGEFLSGLTLHMENLLIRSGKGIYIQNPLIYTIKKVYPLIYDMGVSIALEYQKVFGYTLNDDEIGLIVLHLASAIEKLNEENRRVRCLIICPTGIASSKLLKNKLLKIYSDKIDIVGCISMYQLDHIEEDFVDLIISTIPIQNKLNIKTIVCSTFLLKEDINKIDNILNLFNYKKNNLDEIYNIFDKKLFFKDIKLEDRMEVIKYLVERLYEEGYCPKNYVDYVLKREKISSTAYGGLIAIPHPLEKIAYKNKIVVGILKEPIMWGEYKVQVVFLFSLNTEKNLDLDNFFKNLILLIENQDIMKRIINSKCYDEFIEIFLNVYNLE</sequence>
<dbReference type="Pfam" id="PF05043">
    <property type="entry name" value="Mga"/>
    <property type="match status" value="1"/>
</dbReference>
<keyword evidence="2" id="KW-0677">Repeat</keyword>
<evidence type="ECO:0000256" key="4">
    <source>
        <dbReference type="ARBA" id="ARBA00023159"/>
    </source>
</evidence>
<dbReference type="CDD" id="cd05568">
    <property type="entry name" value="PTS_IIB_bgl_like"/>
    <property type="match status" value="1"/>
</dbReference>
<evidence type="ECO:0000313" key="10">
    <source>
        <dbReference type="Proteomes" id="UP001519921"/>
    </source>
</evidence>
<dbReference type="InterPro" id="IPR013011">
    <property type="entry name" value="PTS_EIIB_2"/>
</dbReference>
<feature type="domain" description="PRD" evidence="8">
    <location>
        <begin position="292"/>
        <end position="399"/>
    </location>
</feature>
<dbReference type="PROSITE" id="PS51372">
    <property type="entry name" value="PRD_2"/>
    <property type="match status" value="2"/>
</dbReference>
<evidence type="ECO:0000256" key="3">
    <source>
        <dbReference type="ARBA" id="ARBA00023015"/>
    </source>
</evidence>
<dbReference type="Pfam" id="PF00874">
    <property type="entry name" value="PRD"/>
    <property type="match status" value="2"/>
</dbReference>
<dbReference type="Gene3D" id="3.40.50.2300">
    <property type="match status" value="1"/>
</dbReference>
<keyword evidence="1" id="KW-0808">Transferase</keyword>
<feature type="domain" description="PTS EIIA type-2" evidence="6">
    <location>
        <begin position="501"/>
        <end position="640"/>
    </location>
</feature>
<evidence type="ECO:0000259" key="7">
    <source>
        <dbReference type="PROSITE" id="PS51099"/>
    </source>
</evidence>
<dbReference type="InterPro" id="IPR036095">
    <property type="entry name" value="PTS_EIIB-like_sf"/>
</dbReference>
<evidence type="ECO:0000256" key="2">
    <source>
        <dbReference type="ARBA" id="ARBA00022737"/>
    </source>
</evidence>
<dbReference type="SUPFAM" id="SSF52794">
    <property type="entry name" value="PTS system IIB component-like"/>
    <property type="match status" value="1"/>
</dbReference>
<dbReference type="PROSITE" id="PS51099">
    <property type="entry name" value="PTS_EIIB_TYPE_2"/>
    <property type="match status" value="1"/>
</dbReference>
<evidence type="ECO:0000256" key="1">
    <source>
        <dbReference type="ARBA" id="ARBA00022679"/>
    </source>
</evidence>
<name>A0ABS7AKH6_9CLOT</name>
<dbReference type="EMBL" id="JAHXPT010000001">
    <property type="protein sequence ID" value="MBW6408926.1"/>
    <property type="molecule type" value="Genomic_DNA"/>
</dbReference>
<evidence type="ECO:0000313" key="9">
    <source>
        <dbReference type="EMBL" id="MBW6408926.1"/>
    </source>
</evidence>
<gene>
    <name evidence="9" type="ORF">KYD98_02365</name>
</gene>
<dbReference type="Proteomes" id="UP001519921">
    <property type="component" value="Unassembled WGS sequence"/>
</dbReference>
<evidence type="ECO:0000259" key="6">
    <source>
        <dbReference type="PROSITE" id="PS51094"/>
    </source>
</evidence>
<dbReference type="InterPro" id="IPR050661">
    <property type="entry name" value="BglG_antiterminators"/>
</dbReference>
<dbReference type="RefSeq" id="WP_219777973.1">
    <property type="nucleotide sequence ID" value="NZ_JAHXPT010000001.1"/>
</dbReference>
<proteinExistence type="predicted"/>
<accession>A0ABS7AKH6</accession>
<keyword evidence="10" id="KW-1185">Reference proteome</keyword>
<comment type="caution">
    <text evidence="9">The sequence shown here is derived from an EMBL/GenBank/DDBJ whole genome shotgun (WGS) entry which is preliminary data.</text>
</comment>
<dbReference type="Gene3D" id="1.10.1790.10">
    <property type="entry name" value="PRD domain"/>
    <property type="match status" value="2"/>
</dbReference>
<keyword evidence="3" id="KW-0805">Transcription regulation</keyword>
<keyword evidence="5" id="KW-0804">Transcription</keyword>
<dbReference type="InterPro" id="IPR036388">
    <property type="entry name" value="WH-like_DNA-bd_sf"/>
</dbReference>
<dbReference type="InterPro" id="IPR011608">
    <property type="entry name" value="PRD"/>
</dbReference>
<feature type="domain" description="PRD" evidence="8">
    <location>
        <begin position="178"/>
        <end position="284"/>
    </location>
</feature>
<keyword evidence="4" id="KW-0010">Activator</keyword>
<evidence type="ECO:0000259" key="8">
    <source>
        <dbReference type="PROSITE" id="PS51372"/>
    </source>
</evidence>
<dbReference type="Pfam" id="PF08279">
    <property type="entry name" value="HTH_11"/>
    <property type="match status" value="1"/>
</dbReference>
<reference evidence="9 10" key="1">
    <citation type="submission" date="2021-07" db="EMBL/GenBank/DDBJ databases">
        <title>Clostridium weizhouense sp. nov., an anaerobic bacterium isolated from activated sludge of Petroleum wastewater.</title>
        <authorList>
            <person name="Li Q."/>
        </authorList>
    </citation>
    <scope>NUCLEOTIDE SEQUENCE [LARGE SCALE GENOMIC DNA]</scope>
    <source>
        <strain evidence="9 10">YB-6</strain>
    </source>
</reference>
<dbReference type="SUPFAM" id="SSF63520">
    <property type="entry name" value="PTS-regulatory domain, PRD"/>
    <property type="match status" value="2"/>
</dbReference>
<dbReference type="Gene3D" id="3.40.930.10">
    <property type="entry name" value="Mannitol-specific EII, Chain A"/>
    <property type="match status" value="1"/>
</dbReference>
<dbReference type="CDD" id="cd00211">
    <property type="entry name" value="PTS_IIA_fru"/>
    <property type="match status" value="1"/>
</dbReference>
<feature type="domain" description="PTS EIIB type-2" evidence="7">
    <location>
        <begin position="403"/>
        <end position="494"/>
    </location>
</feature>
<dbReference type="SUPFAM" id="SSF55804">
    <property type="entry name" value="Phoshotransferase/anion transport protein"/>
    <property type="match status" value="1"/>
</dbReference>
<dbReference type="InterPro" id="IPR036634">
    <property type="entry name" value="PRD_sf"/>
</dbReference>
<dbReference type="Pfam" id="PF00359">
    <property type="entry name" value="PTS_EIIA_2"/>
    <property type="match status" value="1"/>
</dbReference>
<protein>
    <submittedName>
        <fullName evidence="9">BglG family transcription antiterminator</fullName>
    </submittedName>
</protein>
<dbReference type="InterPro" id="IPR036390">
    <property type="entry name" value="WH_DNA-bd_sf"/>
</dbReference>
<dbReference type="InterPro" id="IPR013196">
    <property type="entry name" value="HTH_11"/>
</dbReference>
<evidence type="ECO:0000256" key="5">
    <source>
        <dbReference type="ARBA" id="ARBA00023163"/>
    </source>
</evidence>
<dbReference type="Gene3D" id="1.10.10.10">
    <property type="entry name" value="Winged helix-like DNA-binding domain superfamily/Winged helix DNA-binding domain"/>
    <property type="match status" value="1"/>
</dbReference>
<dbReference type="PANTHER" id="PTHR30185:SF13">
    <property type="entry name" value="LICABCH OPERON REGULATOR-RELATED"/>
    <property type="match status" value="1"/>
</dbReference>
<dbReference type="InterPro" id="IPR016152">
    <property type="entry name" value="PTrfase/Anion_transptr"/>
</dbReference>
<dbReference type="PANTHER" id="PTHR30185">
    <property type="entry name" value="CRYPTIC BETA-GLUCOSIDE BGL OPERON ANTITERMINATOR"/>
    <property type="match status" value="1"/>
</dbReference>